<organism evidence="16">
    <name type="scientific">Singulisphaera sp. Ch08</name>
    <dbReference type="NCBI Taxonomy" id="3120278"/>
    <lineage>
        <taxon>Bacteria</taxon>
        <taxon>Pseudomonadati</taxon>
        <taxon>Planctomycetota</taxon>
        <taxon>Planctomycetia</taxon>
        <taxon>Isosphaerales</taxon>
        <taxon>Isosphaeraceae</taxon>
        <taxon>Singulisphaera</taxon>
    </lineage>
</organism>
<dbReference type="RefSeq" id="WP_406693982.1">
    <property type="nucleotide sequence ID" value="NZ_CP155447.1"/>
</dbReference>
<evidence type="ECO:0000256" key="13">
    <source>
        <dbReference type="ARBA" id="ARBA00039381"/>
    </source>
</evidence>
<dbReference type="GO" id="GO:0043190">
    <property type="term" value="C:ATP-binding cassette (ABC) transporter complex"/>
    <property type="evidence" value="ECO:0007669"/>
    <property type="project" value="InterPro"/>
</dbReference>
<evidence type="ECO:0000256" key="4">
    <source>
        <dbReference type="ARBA" id="ARBA00022448"/>
    </source>
</evidence>
<dbReference type="InterPro" id="IPR030159">
    <property type="entry name" value="LsrB"/>
</dbReference>
<dbReference type="PANTHER" id="PTHR32196:SF71">
    <property type="entry name" value="AUTOINDUCER 2 IMPORT SYSTEM PERMEASE PROTEIN LSRD"/>
    <property type="match status" value="1"/>
</dbReference>
<evidence type="ECO:0000256" key="2">
    <source>
        <dbReference type="ARBA" id="ARBA00011262"/>
    </source>
</evidence>
<evidence type="ECO:0000256" key="6">
    <source>
        <dbReference type="ARBA" id="ARBA00022519"/>
    </source>
</evidence>
<evidence type="ECO:0000313" key="16">
    <source>
        <dbReference type="EMBL" id="XBH01287.1"/>
    </source>
</evidence>
<gene>
    <name evidence="16" type="ORF">V5E97_23355</name>
</gene>
<accession>A0AAU7C7Z6</accession>
<feature type="transmembrane region" description="Helical" evidence="14">
    <location>
        <begin position="222"/>
        <end position="246"/>
    </location>
</feature>
<feature type="transmembrane region" description="Helical" evidence="14">
    <location>
        <begin position="53"/>
        <end position="72"/>
    </location>
</feature>
<evidence type="ECO:0000256" key="12">
    <source>
        <dbReference type="ARBA" id="ARBA00025439"/>
    </source>
</evidence>
<comment type="function">
    <text evidence="12">Part of the ABC transporter complex LsrABCD involved in autoinducer 2 (AI-2) import. Probably responsible for the translocation of the substrate across the membrane.</text>
</comment>
<comment type="subunit">
    <text evidence="2">The complex is composed of two ATP-binding proteins (LsrA), two transmembrane proteins (LsrC and LsrD) and a solute-binding protein (LsrB).</text>
</comment>
<keyword evidence="7 14" id="KW-0812">Transmembrane</keyword>
<dbReference type="EMBL" id="CP155447">
    <property type="protein sequence ID" value="XBH01287.1"/>
    <property type="molecule type" value="Genomic_DNA"/>
</dbReference>
<evidence type="ECO:0000256" key="3">
    <source>
        <dbReference type="ARBA" id="ARBA00014452"/>
    </source>
</evidence>
<dbReference type="CDD" id="cd20003">
    <property type="entry name" value="PBP1_LsrB_Quorum_Sensing"/>
    <property type="match status" value="1"/>
</dbReference>
<dbReference type="PANTHER" id="PTHR32196">
    <property type="entry name" value="ABC TRANSPORTER PERMEASE PROTEIN YPHD-RELATED-RELATED"/>
    <property type="match status" value="1"/>
</dbReference>
<keyword evidence="9 14" id="KW-1133">Transmembrane helix</keyword>
<reference evidence="16" key="1">
    <citation type="submission" date="2024-05" db="EMBL/GenBank/DDBJ databases">
        <title>Planctomycetes of the genus Singulisphaera possess chitinolytic capabilities.</title>
        <authorList>
            <person name="Ivanova A."/>
        </authorList>
    </citation>
    <scope>NUCLEOTIDE SEQUENCE</scope>
    <source>
        <strain evidence="16">Ch08T</strain>
    </source>
</reference>
<name>A0AAU7C7Z6_9BACT</name>
<dbReference type="InterPro" id="IPR025997">
    <property type="entry name" value="SBP_2_dom"/>
</dbReference>
<dbReference type="AlphaFoldDB" id="A0AAU7C7Z6"/>
<keyword evidence="5" id="KW-1003">Cell membrane</keyword>
<keyword evidence="4" id="KW-0813">Transport</keyword>
<keyword evidence="10 14" id="KW-0472">Membrane</keyword>
<evidence type="ECO:0000256" key="8">
    <source>
        <dbReference type="ARBA" id="ARBA00022764"/>
    </source>
</evidence>
<evidence type="ECO:0000256" key="1">
    <source>
        <dbReference type="ARBA" id="ARBA00004651"/>
    </source>
</evidence>
<comment type="function">
    <text evidence="11">Part of the ABC transporter complex LsrABCD involved in autoinducer 2 (AI-2) import. Binds AI-2 and delivers it to the LsrC and LsrD permeases.</text>
</comment>
<evidence type="ECO:0000256" key="10">
    <source>
        <dbReference type="ARBA" id="ARBA00023136"/>
    </source>
</evidence>
<dbReference type="Gene3D" id="3.40.50.2300">
    <property type="match status" value="2"/>
</dbReference>
<evidence type="ECO:0000256" key="5">
    <source>
        <dbReference type="ARBA" id="ARBA00022475"/>
    </source>
</evidence>
<dbReference type="SUPFAM" id="SSF53822">
    <property type="entry name" value="Periplasmic binding protein-like I"/>
    <property type="match status" value="1"/>
</dbReference>
<dbReference type="Pfam" id="PF13407">
    <property type="entry name" value="Peripla_BP_4"/>
    <property type="match status" value="1"/>
</dbReference>
<dbReference type="Pfam" id="PF02653">
    <property type="entry name" value="BPD_transp_2"/>
    <property type="match status" value="1"/>
</dbReference>
<evidence type="ECO:0000256" key="9">
    <source>
        <dbReference type="ARBA" id="ARBA00022989"/>
    </source>
</evidence>
<evidence type="ECO:0000256" key="11">
    <source>
        <dbReference type="ARBA" id="ARBA00025060"/>
    </source>
</evidence>
<evidence type="ECO:0000256" key="14">
    <source>
        <dbReference type="SAM" id="Phobius"/>
    </source>
</evidence>
<feature type="domain" description="Periplasmic binding protein" evidence="15">
    <location>
        <begin position="407"/>
        <end position="661"/>
    </location>
</feature>
<feature type="transmembrane region" description="Helical" evidence="14">
    <location>
        <begin position="102"/>
        <end position="123"/>
    </location>
</feature>
<keyword evidence="8" id="KW-0574">Periplasm</keyword>
<feature type="transmembrane region" description="Helical" evidence="14">
    <location>
        <begin position="351"/>
        <end position="373"/>
    </location>
</feature>
<comment type="subcellular location">
    <subcellularLocation>
        <location evidence="1">Cell membrane</location>
        <topology evidence="1">Multi-pass membrane protein</topology>
    </subcellularLocation>
</comment>
<protein>
    <recommendedName>
        <fullName evidence="13">Autoinducer 2 import system permease protein LsrD</fullName>
    </recommendedName>
    <alternativeName>
        <fullName evidence="3">Autoinducer 2-binding protein LsrB</fullName>
    </alternativeName>
</protein>
<proteinExistence type="predicted"/>
<keyword evidence="6" id="KW-0997">Cell inner membrane</keyword>
<sequence length="703" mass="74346">MSVPAVSSRPESSRRHGWLEPSQRILLALLTLEIVVFSAIGTNFLTRDNAFEVLRLSVEIGLLSIALTPVIVSGGIDLSVGSLMGLSAVLFGTFWRDLGLPIALAVALTLGVGAIAGSLNGLLVTRLRIPPLIVTLGSFSLFRGLAEGLTGGVDNFTNFPSRFLFLGQGYLFGVIPAQLPLFVLVALAFWVLLHRSTLGRGLIAVGFAPDAARYAGLPVNRLVGFVYTLAGLVSSLAAVIYVAHLGQAKADAGTGYELLAITAVVLGGTSIFGGRGSILGTLLGLFAISVLQNGLRLADLPAELAGVLTGVLLLVAIGLDRRPTRPLAVVPDRSASPSTDDEVMNVKNVQVALICAVILAGAVIVAASNVYLVRSLKEDIASRGPAALAPAGARPGTHPTEARQIVVAMMPKSKGNAYFIACRKGAEDAAKELGVKLIWDGPTDPDPAKQNEVIDTWITRGVDVIAVAVENRQGISSVLRKARERGIKVITWDADAEPDARDFFVNQATPEGIGQTLMDNAARILGNKGQFAIITASLTAANMIEWQKTIEARRAEKYPNIKMAALRPCDDLQKKAFDETTAVLNANPEVSLFMAICTPAVPGAAEAVKQSGRKDVKVIGLGLPNDNKRYVHEGITDCVVLWNSMDLGYLAVQASHDIVAGTLKAGDTSVKAGRLGSIEIKGDNILLGKPFTFTKENIDEFDF</sequence>
<feature type="transmembrane region" description="Helical" evidence="14">
    <location>
        <begin position="258"/>
        <end position="288"/>
    </location>
</feature>
<dbReference type="InterPro" id="IPR028082">
    <property type="entry name" value="Peripla_BP_I"/>
</dbReference>
<dbReference type="InterPro" id="IPR001851">
    <property type="entry name" value="ABC_transp_permease"/>
</dbReference>
<feature type="transmembrane region" description="Helical" evidence="14">
    <location>
        <begin position="170"/>
        <end position="193"/>
    </location>
</feature>
<feature type="transmembrane region" description="Helical" evidence="14">
    <location>
        <begin position="25"/>
        <end position="46"/>
    </location>
</feature>
<evidence type="ECO:0000256" key="7">
    <source>
        <dbReference type="ARBA" id="ARBA00022692"/>
    </source>
</evidence>
<dbReference type="GO" id="GO:0022857">
    <property type="term" value="F:transmembrane transporter activity"/>
    <property type="evidence" value="ECO:0007669"/>
    <property type="project" value="InterPro"/>
</dbReference>
<evidence type="ECO:0000259" key="15">
    <source>
        <dbReference type="Pfam" id="PF13407"/>
    </source>
</evidence>
<dbReference type="CDD" id="cd06579">
    <property type="entry name" value="TM_PBP1_transp_AraH_like"/>
    <property type="match status" value="1"/>
</dbReference>
<feature type="transmembrane region" description="Helical" evidence="14">
    <location>
        <begin position="300"/>
        <end position="319"/>
    </location>
</feature>